<dbReference type="OrthoDB" id="264392at2759"/>
<dbReference type="InterPro" id="IPR025969">
    <property type="entry name" value="ABA_GPCR_dom"/>
</dbReference>
<evidence type="ECO:0000259" key="8">
    <source>
        <dbReference type="Pfam" id="PF12537"/>
    </source>
</evidence>
<dbReference type="PANTHER" id="PTHR15948:SF0">
    <property type="entry name" value="GOLGI PH REGULATOR A-RELATED"/>
    <property type="match status" value="1"/>
</dbReference>
<dbReference type="GO" id="GO:0016020">
    <property type="term" value="C:membrane"/>
    <property type="evidence" value="ECO:0007669"/>
    <property type="project" value="UniProtKB-SubCell"/>
</dbReference>
<dbReference type="Pfam" id="PF12430">
    <property type="entry name" value="ABA_GPCR"/>
    <property type="match status" value="1"/>
</dbReference>
<proteinExistence type="predicted"/>
<gene>
    <name evidence="9" type="ORF">CERSUDRAFT_85781</name>
</gene>
<evidence type="ECO:0000259" key="7">
    <source>
        <dbReference type="Pfam" id="PF12430"/>
    </source>
</evidence>
<feature type="transmembrane region" description="Helical" evidence="6">
    <location>
        <begin position="207"/>
        <end position="228"/>
    </location>
</feature>
<dbReference type="InterPro" id="IPR022535">
    <property type="entry name" value="Golgi_pH-regulator_cons_dom"/>
</dbReference>
<dbReference type="PANTHER" id="PTHR15948">
    <property type="entry name" value="G-PROTEIN COUPLED RECEPTOR 89-RELATED"/>
    <property type="match status" value="1"/>
</dbReference>
<dbReference type="Proteomes" id="UP000016930">
    <property type="component" value="Unassembled WGS sequence"/>
</dbReference>
<comment type="subcellular location">
    <subcellularLocation>
        <location evidence="1">Membrane</location>
        <topology evidence="1">Multi-pass membrane protein</topology>
    </subcellularLocation>
</comment>
<evidence type="ECO:0008006" key="11">
    <source>
        <dbReference type="Google" id="ProtNLM"/>
    </source>
</evidence>
<name>M2QSN2_CERS8</name>
<evidence type="ECO:0000256" key="5">
    <source>
        <dbReference type="SAM" id="MobiDB-lite"/>
    </source>
</evidence>
<feature type="domain" description="Golgi pH regulator conserved" evidence="8">
    <location>
        <begin position="195"/>
        <end position="263"/>
    </location>
</feature>
<dbReference type="Pfam" id="PF12537">
    <property type="entry name" value="GPHR_N"/>
    <property type="match status" value="1"/>
</dbReference>
<dbReference type="EMBL" id="KB445801">
    <property type="protein sequence ID" value="EMD35045.1"/>
    <property type="molecule type" value="Genomic_DNA"/>
</dbReference>
<protein>
    <recommendedName>
        <fullName evidence="11">Abscisic acid G-protein coupled receptor-like domain-containing protein</fullName>
    </recommendedName>
</protein>
<dbReference type="InterPro" id="IPR015672">
    <property type="entry name" value="GPHR/GTG"/>
</dbReference>
<accession>M2QSN2</accession>
<evidence type="ECO:0000256" key="1">
    <source>
        <dbReference type="ARBA" id="ARBA00004141"/>
    </source>
</evidence>
<sequence length="522" mass="56564">MSTTVVLETWILFLLRAALFLACRNYLLQNLYHDLQGLSTERSTTPPASDNAEDATELDSLPQPSTANAPATPVPSIMKGKRSFHSVLSRSLFALCFEESCTMFGLLMCQALGLLHGRTRLLNWNISLSVLLTSILVLIPLSYSLVLSDTASSSIGAQARQRPSFGRILLNTIPVCLFLFFLEYIPLPEGLHSSSFIATTLSRLTVLGTIILGGLSGFGAMTAIWTFLPLFGLNKGLPSDEDISIAEQGLERVRQDLARQRYEVQKLQSSQPGSNAGWLSNVVTSVRGDSRLTSATQELRGLEALESQMSQNVEVLKQRQAEAKYAKTMSGKLLNWGGRLFAIYCVYRIIITAIDLVVPLRPRAAPGEANPTGADMISTWLAYSLSLVSSGDIDPEKLAAVSRQISLGLVGVIILSSIRLVLRGVARALKVTSRNLGASLMLLILAQLMGIYLLSTLIQLRTSFPSPPSQPGSEAEDINLFSTLPEYELFGSLFDGSFLLTAGASAVVRWFGDRIGGVSGTI</sequence>
<feature type="transmembrane region" description="Helical" evidence="6">
    <location>
        <begin position="405"/>
        <end position="426"/>
    </location>
</feature>
<feature type="transmembrane region" description="Helical" evidence="6">
    <location>
        <begin position="6"/>
        <end position="27"/>
    </location>
</feature>
<feature type="region of interest" description="Disordered" evidence="5">
    <location>
        <begin position="42"/>
        <end position="74"/>
    </location>
</feature>
<evidence type="ECO:0000256" key="3">
    <source>
        <dbReference type="ARBA" id="ARBA00022989"/>
    </source>
</evidence>
<keyword evidence="3 6" id="KW-1133">Transmembrane helix</keyword>
<reference evidence="9 10" key="1">
    <citation type="journal article" date="2012" name="Proc. Natl. Acad. Sci. U.S.A.">
        <title>Comparative genomics of Ceriporiopsis subvermispora and Phanerochaete chrysosporium provide insight into selective ligninolysis.</title>
        <authorList>
            <person name="Fernandez-Fueyo E."/>
            <person name="Ruiz-Duenas F.J."/>
            <person name="Ferreira P."/>
            <person name="Floudas D."/>
            <person name="Hibbett D.S."/>
            <person name="Canessa P."/>
            <person name="Larrondo L.F."/>
            <person name="James T.Y."/>
            <person name="Seelenfreund D."/>
            <person name="Lobos S."/>
            <person name="Polanco R."/>
            <person name="Tello M."/>
            <person name="Honda Y."/>
            <person name="Watanabe T."/>
            <person name="Watanabe T."/>
            <person name="Ryu J.S."/>
            <person name="Kubicek C.P."/>
            <person name="Schmoll M."/>
            <person name="Gaskell J."/>
            <person name="Hammel K.E."/>
            <person name="St John F.J."/>
            <person name="Vanden Wymelenberg A."/>
            <person name="Sabat G."/>
            <person name="Splinter BonDurant S."/>
            <person name="Syed K."/>
            <person name="Yadav J.S."/>
            <person name="Doddapaneni H."/>
            <person name="Subramanian V."/>
            <person name="Lavin J.L."/>
            <person name="Oguiza J.A."/>
            <person name="Perez G."/>
            <person name="Pisabarro A.G."/>
            <person name="Ramirez L."/>
            <person name="Santoyo F."/>
            <person name="Master E."/>
            <person name="Coutinho P.M."/>
            <person name="Henrissat B."/>
            <person name="Lombard V."/>
            <person name="Magnuson J.K."/>
            <person name="Kuees U."/>
            <person name="Hori C."/>
            <person name="Igarashi K."/>
            <person name="Samejima M."/>
            <person name="Held B.W."/>
            <person name="Barry K.W."/>
            <person name="LaButti K.M."/>
            <person name="Lapidus A."/>
            <person name="Lindquist E.A."/>
            <person name="Lucas S.M."/>
            <person name="Riley R."/>
            <person name="Salamov A.A."/>
            <person name="Hoffmeister D."/>
            <person name="Schwenk D."/>
            <person name="Hadar Y."/>
            <person name="Yarden O."/>
            <person name="de Vries R.P."/>
            <person name="Wiebenga A."/>
            <person name="Stenlid J."/>
            <person name="Eastwood D."/>
            <person name="Grigoriev I.V."/>
            <person name="Berka R.M."/>
            <person name="Blanchette R.A."/>
            <person name="Kersten P."/>
            <person name="Martinez A.T."/>
            <person name="Vicuna R."/>
            <person name="Cullen D."/>
        </authorList>
    </citation>
    <scope>NUCLEOTIDE SEQUENCE [LARGE SCALE GENOMIC DNA]</scope>
    <source>
        <strain evidence="9 10">B</strain>
    </source>
</reference>
<evidence type="ECO:0000256" key="2">
    <source>
        <dbReference type="ARBA" id="ARBA00022692"/>
    </source>
</evidence>
<dbReference type="AlphaFoldDB" id="M2QSN2"/>
<feature type="transmembrane region" description="Helical" evidence="6">
    <location>
        <begin position="126"/>
        <end position="147"/>
    </location>
</feature>
<evidence type="ECO:0000313" key="9">
    <source>
        <dbReference type="EMBL" id="EMD35045.1"/>
    </source>
</evidence>
<keyword evidence="4 6" id="KW-0472">Membrane</keyword>
<feature type="transmembrane region" description="Helical" evidence="6">
    <location>
        <begin position="438"/>
        <end position="458"/>
    </location>
</feature>
<feature type="transmembrane region" description="Helical" evidence="6">
    <location>
        <begin position="489"/>
        <end position="512"/>
    </location>
</feature>
<feature type="domain" description="Abscisic acid G-protein coupled receptor-like" evidence="7">
    <location>
        <begin position="325"/>
        <end position="513"/>
    </location>
</feature>
<feature type="transmembrane region" description="Helical" evidence="6">
    <location>
        <begin position="168"/>
        <end position="187"/>
    </location>
</feature>
<feature type="transmembrane region" description="Helical" evidence="6">
    <location>
        <begin position="333"/>
        <end position="354"/>
    </location>
</feature>
<evidence type="ECO:0000256" key="6">
    <source>
        <dbReference type="SAM" id="Phobius"/>
    </source>
</evidence>
<evidence type="ECO:0000256" key="4">
    <source>
        <dbReference type="ARBA" id="ARBA00023136"/>
    </source>
</evidence>
<keyword evidence="2 6" id="KW-0812">Transmembrane</keyword>
<keyword evidence="10" id="KW-1185">Reference proteome</keyword>
<evidence type="ECO:0000313" key="10">
    <source>
        <dbReference type="Proteomes" id="UP000016930"/>
    </source>
</evidence>
<dbReference type="HOGENOM" id="CLU_029388_1_0_1"/>
<organism evidence="9 10">
    <name type="scientific">Ceriporiopsis subvermispora (strain B)</name>
    <name type="common">White-rot fungus</name>
    <name type="synonym">Gelatoporia subvermispora</name>
    <dbReference type="NCBI Taxonomy" id="914234"/>
    <lineage>
        <taxon>Eukaryota</taxon>
        <taxon>Fungi</taxon>
        <taxon>Dikarya</taxon>
        <taxon>Basidiomycota</taxon>
        <taxon>Agaricomycotina</taxon>
        <taxon>Agaricomycetes</taxon>
        <taxon>Polyporales</taxon>
        <taxon>Gelatoporiaceae</taxon>
        <taxon>Gelatoporia</taxon>
    </lineage>
</organism>
<feature type="transmembrane region" description="Helical" evidence="6">
    <location>
        <begin position="92"/>
        <end position="114"/>
    </location>
</feature>